<accession>A0A0A8ZIX2</accession>
<feature type="region of interest" description="Disordered" evidence="1">
    <location>
        <begin position="1"/>
        <end position="20"/>
    </location>
</feature>
<reference evidence="2" key="2">
    <citation type="journal article" date="2015" name="Data Brief">
        <title>Shoot transcriptome of the giant reed, Arundo donax.</title>
        <authorList>
            <person name="Barrero R.A."/>
            <person name="Guerrero F.D."/>
            <person name="Moolhuijzen P."/>
            <person name="Goolsby J.A."/>
            <person name="Tidwell J."/>
            <person name="Bellgard S.E."/>
            <person name="Bellgard M.I."/>
        </authorList>
    </citation>
    <scope>NUCLEOTIDE SEQUENCE</scope>
    <source>
        <tissue evidence="2">Shoot tissue taken approximately 20 cm above the soil surface</tissue>
    </source>
</reference>
<evidence type="ECO:0000256" key="1">
    <source>
        <dbReference type="SAM" id="MobiDB-lite"/>
    </source>
</evidence>
<dbReference type="AlphaFoldDB" id="A0A0A8ZIX2"/>
<name>A0A0A8ZIX2_ARUDO</name>
<dbReference type="EMBL" id="GBRH01263068">
    <property type="protein sequence ID" value="JAD34827.1"/>
    <property type="molecule type" value="Transcribed_RNA"/>
</dbReference>
<proteinExistence type="predicted"/>
<protein>
    <submittedName>
        <fullName evidence="2">Uncharacterized protein</fullName>
    </submittedName>
</protein>
<evidence type="ECO:0000313" key="2">
    <source>
        <dbReference type="EMBL" id="JAD34827.1"/>
    </source>
</evidence>
<organism evidence="2">
    <name type="scientific">Arundo donax</name>
    <name type="common">Giant reed</name>
    <name type="synonym">Donax arundinaceus</name>
    <dbReference type="NCBI Taxonomy" id="35708"/>
    <lineage>
        <taxon>Eukaryota</taxon>
        <taxon>Viridiplantae</taxon>
        <taxon>Streptophyta</taxon>
        <taxon>Embryophyta</taxon>
        <taxon>Tracheophyta</taxon>
        <taxon>Spermatophyta</taxon>
        <taxon>Magnoliopsida</taxon>
        <taxon>Liliopsida</taxon>
        <taxon>Poales</taxon>
        <taxon>Poaceae</taxon>
        <taxon>PACMAD clade</taxon>
        <taxon>Arundinoideae</taxon>
        <taxon>Arundineae</taxon>
        <taxon>Arundo</taxon>
    </lineage>
</organism>
<sequence>MITPTNHLTLNSKSSNVSPQ</sequence>
<reference evidence="2" key="1">
    <citation type="submission" date="2014-09" db="EMBL/GenBank/DDBJ databases">
        <authorList>
            <person name="Magalhaes I.L.F."/>
            <person name="Oliveira U."/>
            <person name="Santos F.R."/>
            <person name="Vidigal T.H.D.A."/>
            <person name="Brescovit A.D."/>
            <person name="Santos A.J."/>
        </authorList>
    </citation>
    <scope>NUCLEOTIDE SEQUENCE</scope>
    <source>
        <tissue evidence="2">Shoot tissue taken approximately 20 cm above the soil surface</tissue>
    </source>
</reference>